<dbReference type="GO" id="GO:0005634">
    <property type="term" value="C:nucleus"/>
    <property type="evidence" value="ECO:0007669"/>
    <property type="project" value="TreeGrafter"/>
</dbReference>
<dbReference type="AlphaFoldDB" id="A0A167L8L6"/>
<dbReference type="GO" id="GO:0005739">
    <property type="term" value="C:mitochondrion"/>
    <property type="evidence" value="ECO:0007669"/>
    <property type="project" value="TreeGrafter"/>
</dbReference>
<dbReference type="PANTHER" id="PTHR14464">
    <property type="entry name" value="EXONUCLEASE V"/>
    <property type="match status" value="1"/>
</dbReference>
<reference evidence="3 4" key="1">
    <citation type="journal article" date="2016" name="Mol. Biol. Evol.">
        <title>Comparative Genomics of Early-Diverging Mushroom-Forming Fungi Provides Insights into the Origins of Lignocellulose Decay Capabilities.</title>
        <authorList>
            <person name="Nagy L.G."/>
            <person name="Riley R."/>
            <person name="Tritt A."/>
            <person name="Adam C."/>
            <person name="Daum C."/>
            <person name="Floudas D."/>
            <person name="Sun H."/>
            <person name="Yadav J.S."/>
            <person name="Pangilinan J."/>
            <person name="Larsson K.H."/>
            <person name="Matsuura K."/>
            <person name="Barry K."/>
            <person name="Labutti K."/>
            <person name="Kuo R."/>
            <person name="Ohm R.A."/>
            <person name="Bhattacharya S.S."/>
            <person name="Shirouzu T."/>
            <person name="Yoshinaga Y."/>
            <person name="Martin F.M."/>
            <person name="Grigoriev I.V."/>
            <person name="Hibbett D.S."/>
        </authorList>
    </citation>
    <scope>NUCLEOTIDE SEQUENCE [LARGE SCALE GENOMIC DNA]</scope>
    <source>
        <strain evidence="3 4">TUFC12733</strain>
    </source>
</reference>
<feature type="compositionally biased region" description="Pro residues" evidence="2">
    <location>
        <begin position="33"/>
        <end position="49"/>
    </location>
</feature>
<dbReference type="PANTHER" id="PTHR14464:SF4">
    <property type="entry name" value="EXONUCLEASE V"/>
    <property type="match status" value="1"/>
</dbReference>
<dbReference type="Pfam" id="PF09810">
    <property type="entry name" value="Exo5"/>
    <property type="match status" value="2"/>
</dbReference>
<proteinExistence type="inferred from homology"/>
<dbReference type="OrthoDB" id="354769at2759"/>
<evidence type="ECO:0000313" key="3">
    <source>
        <dbReference type="EMBL" id="KZO95442.1"/>
    </source>
</evidence>
<feature type="region of interest" description="Disordered" evidence="2">
    <location>
        <begin position="27"/>
        <end position="51"/>
    </location>
</feature>
<dbReference type="InterPro" id="IPR019190">
    <property type="entry name" value="EXOV"/>
</dbReference>
<evidence type="ECO:0008006" key="5">
    <source>
        <dbReference type="Google" id="ProtNLM"/>
    </source>
</evidence>
<organism evidence="3 4">
    <name type="scientific">Calocera viscosa (strain TUFC12733)</name>
    <dbReference type="NCBI Taxonomy" id="1330018"/>
    <lineage>
        <taxon>Eukaryota</taxon>
        <taxon>Fungi</taxon>
        <taxon>Dikarya</taxon>
        <taxon>Basidiomycota</taxon>
        <taxon>Agaricomycotina</taxon>
        <taxon>Dacrymycetes</taxon>
        <taxon>Dacrymycetales</taxon>
        <taxon>Dacrymycetaceae</taxon>
        <taxon>Calocera</taxon>
    </lineage>
</organism>
<feature type="region of interest" description="Disordered" evidence="2">
    <location>
        <begin position="352"/>
        <end position="383"/>
    </location>
</feature>
<comment type="similarity">
    <text evidence="1">Belongs to the EXO5 family.</text>
</comment>
<dbReference type="GO" id="GO:0036297">
    <property type="term" value="P:interstrand cross-link repair"/>
    <property type="evidence" value="ECO:0007669"/>
    <property type="project" value="TreeGrafter"/>
</dbReference>
<accession>A0A167L8L6</accession>
<dbReference type="Proteomes" id="UP000076738">
    <property type="component" value="Unassembled WGS sequence"/>
</dbReference>
<sequence length="532" mass="59037">MSDDEYDLDFPVLTDADLAQIDALSQPATSPALPEPAAPSPRPAMPPGPSLLSLFRSNRPLSVTDLTSPLWCEFQFSYSLLGGRHLPIVMRPDKIELPSGKEIVVNKEREKTGDNIMKKGQSVHKVLEREIHPVEVKVRAQSNEEYMGLRLVNMFTGLRSMLDHGYTREFPVFGYLHNQHVTGIIDEIRRTAVHAPPEPEKPPTQSSITTFFSPSKPKPATTPAPSHILHLVDTKTRLAPTMPVTGSTSALSARLQLMLYKTLLDPLLARGPAAFDFESYFISAGLDEAQPFGDAFIASIHELVLDEDWPGLQEATCLRDVAAAWPRAVDLLDADKADDTLEVVYRLQPKRSRRSRKSVRTESPPVVVDERGTPPLPEITESDIPPDVVLLSSPLRSMPGAFEGGSDRAFSPDSEGEGDKSVDAQIMAMVKRESLGVPPDKAADSPALPAPPPMEPLEEARILGSHKFPYSSTQINAHIDNMLELWMGERSPVGVDVEEVSRCWHCPYEDGCEWREMKAQEFRDKARTDYYY</sequence>
<protein>
    <recommendedName>
        <fullName evidence="5">Exonuclease V</fullName>
    </recommendedName>
</protein>
<name>A0A167L8L6_CALVF</name>
<evidence type="ECO:0000313" key="4">
    <source>
        <dbReference type="Proteomes" id="UP000076738"/>
    </source>
</evidence>
<gene>
    <name evidence="3" type="ORF">CALVIDRAFT_564847</name>
</gene>
<dbReference type="GO" id="GO:0045145">
    <property type="term" value="F:single-stranded DNA 5'-3' DNA exonuclease activity"/>
    <property type="evidence" value="ECO:0007669"/>
    <property type="project" value="InterPro"/>
</dbReference>
<evidence type="ECO:0000256" key="1">
    <source>
        <dbReference type="ARBA" id="ARBA00009797"/>
    </source>
</evidence>
<dbReference type="EMBL" id="KV417289">
    <property type="protein sequence ID" value="KZO95442.1"/>
    <property type="molecule type" value="Genomic_DNA"/>
</dbReference>
<keyword evidence="4" id="KW-1185">Reference proteome</keyword>
<evidence type="ECO:0000256" key="2">
    <source>
        <dbReference type="SAM" id="MobiDB-lite"/>
    </source>
</evidence>